<gene>
    <name evidence="2" type="ORF">SAMN05444336_104331</name>
</gene>
<reference evidence="2 3" key="1">
    <citation type="submission" date="2016-10" db="EMBL/GenBank/DDBJ databases">
        <authorList>
            <person name="de Groot N.N."/>
        </authorList>
    </citation>
    <scope>NUCLEOTIDE SEQUENCE [LARGE SCALE GENOMIC DNA]</scope>
    <source>
        <strain evidence="2 3">DSM 17890</strain>
    </source>
</reference>
<dbReference type="GO" id="GO:0016301">
    <property type="term" value="F:kinase activity"/>
    <property type="evidence" value="ECO:0007669"/>
    <property type="project" value="UniProtKB-KW"/>
</dbReference>
<feature type="domain" description="Aminoglycoside phosphotransferase" evidence="1">
    <location>
        <begin position="44"/>
        <end position="275"/>
    </location>
</feature>
<dbReference type="Gene3D" id="3.30.200.20">
    <property type="entry name" value="Phosphorylase Kinase, domain 1"/>
    <property type="match status" value="1"/>
</dbReference>
<accession>A0A1H3AUS9</accession>
<dbReference type="InterPro" id="IPR002575">
    <property type="entry name" value="Aminoglycoside_PTrfase"/>
</dbReference>
<dbReference type="SUPFAM" id="SSF56112">
    <property type="entry name" value="Protein kinase-like (PK-like)"/>
    <property type="match status" value="1"/>
</dbReference>
<name>A0A1H3AUS9_9RHOB</name>
<evidence type="ECO:0000313" key="2">
    <source>
        <dbReference type="EMBL" id="SDX33482.1"/>
    </source>
</evidence>
<dbReference type="Proteomes" id="UP000199118">
    <property type="component" value="Unassembled WGS sequence"/>
</dbReference>
<dbReference type="CDD" id="cd05154">
    <property type="entry name" value="ACAD10_11_N-like"/>
    <property type="match status" value="1"/>
</dbReference>
<dbReference type="Pfam" id="PF01636">
    <property type="entry name" value="APH"/>
    <property type="match status" value="1"/>
</dbReference>
<evidence type="ECO:0000313" key="3">
    <source>
        <dbReference type="Proteomes" id="UP000199118"/>
    </source>
</evidence>
<dbReference type="STRING" id="356660.SAMN05444336_104331"/>
<dbReference type="AlphaFoldDB" id="A0A1H3AUS9"/>
<dbReference type="InterPro" id="IPR011009">
    <property type="entry name" value="Kinase-like_dom_sf"/>
</dbReference>
<organism evidence="2 3">
    <name type="scientific">Albimonas donghaensis</name>
    <dbReference type="NCBI Taxonomy" id="356660"/>
    <lineage>
        <taxon>Bacteria</taxon>
        <taxon>Pseudomonadati</taxon>
        <taxon>Pseudomonadota</taxon>
        <taxon>Alphaproteobacteria</taxon>
        <taxon>Rhodobacterales</taxon>
        <taxon>Paracoccaceae</taxon>
        <taxon>Albimonas</taxon>
    </lineage>
</organism>
<keyword evidence="2" id="KW-0808">Transferase</keyword>
<keyword evidence="2" id="KW-0418">Kinase</keyword>
<dbReference type="PANTHER" id="PTHR21310:SF57">
    <property type="entry name" value="BLR2944 PROTEIN"/>
    <property type="match status" value="1"/>
</dbReference>
<dbReference type="PANTHER" id="PTHR21310">
    <property type="entry name" value="AMINOGLYCOSIDE PHOSPHOTRANSFERASE-RELATED-RELATED"/>
    <property type="match status" value="1"/>
</dbReference>
<protein>
    <submittedName>
        <fullName evidence="2">Predicted kinase, aminoglycoside phosphotransferase (APT) family</fullName>
    </submittedName>
</protein>
<dbReference type="Gene3D" id="3.90.1200.10">
    <property type="match status" value="1"/>
</dbReference>
<dbReference type="InterPro" id="IPR051678">
    <property type="entry name" value="AGP_Transferase"/>
</dbReference>
<proteinExistence type="predicted"/>
<keyword evidence="3" id="KW-1185">Reference proteome</keyword>
<dbReference type="EMBL" id="FNMZ01000004">
    <property type="protein sequence ID" value="SDX33482.1"/>
    <property type="molecule type" value="Genomic_DNA"/>
</dbReference>
<dbReference type="InterPro" id="IPR041726">
    <property type="entry name" value="ACAD10_11_N"/>
</dbReference>
<sequence>MTVAAQDQDQAEARSRAADEAALAEALTRLAPRLAPGATEIEDLTRLSGGASQETWAFRATGGGADRPLILRRRPPAARPGAAGVPLATEAALIERAAALGAPVPGVAHLLTPEDGAGEGFVMDRVPGETLPARILRKPDFAEARAGFAAEAGSILAAIHRIDGSGLGLDTRTPESSLAMLAERHAKYGQARPVFDLAFRHLAATAPEARAPKLVHGDFRMGNILFGPDRVRAVLDWELAHWGDPMSDFGWVCMGSWRFGGEGPVGGCGAREDMWAAYEAAGGETVNPKTARWWETFGALHWGVIIESMGAWIRAGVDLSVERHVIARRASETELLIIADLTGREI</sequence>
<evidence type="ECO:0000259" key="1">
    <source>
        <dbReference type="Pfam" id="PF01636"/>
    </source>
</evidence>